<organism evidence="1 2">
    <name type="scientific">Chaetomium tenue</name>
    <dbReference type="NCBI Taxonomy" id="1854479"/>
    <lineage>
        <taxon>Eukaryota</taxon>
        <taxon>Fungi</taxon>
        <taxon>Dikarya</taxon>
        <taxon>Ascomycota</taxon>
        <taxon>Pezizomycotina</taxon>
        <taxon>Sordariomycetes</taxon>
        <taxon>Sordariomycetidae</taxon>
        <taxon>Sordariales</taxon>
        <taxon>Chaetomiaceae</taxon>
        <taxon>Chaetomium</taxon>
    </lineage>
</organism>
<name>A0ACB7P5T7_9PEZI</name>
<dbReference type="Proteomes" id="UP000724584">
    <property type="component" value="Unassembled WGS sequence"/>
</dbReference>
<evidence type="ECO:0000313" key="1">
    <source>
        <dbReference type="EMBL" id="KAH6631652.1"/>
    </source>
</evidence>
<sequence length="716" mass="82248">MAPRRHHRFPRGETCSECPARRWYLENGRRYCENGHQVEGYVQFDIDEDDNFGKTGRVARKKKESRRADRKHLTGNAARELFLECLQLLLRKQVLWLVRRKGFHPDLEAVVRDLWRLRVRAFPGIQRDRDRDGRGGDAVGGKVEGGDGVRGEAGLVMFSSQEGGTQGGEDGSGEGQGGEGAGWTRKRKSWAGEVWALPGAMDTLALVYLGCVLRQEPVRIGDVFRWARNGQMPFLSAVDYVPKEWRDRLPGWAHHSLLTRYAKFHGGELHQAIMDLMLGYKENHGLEFPAIPASPLLFLYIRDLALPPEVHPFAQKACRLLDMSLSFPTRRPAPKRYRLLDLPEVLLVASLIVATKHQYPLDGIERIPRDSSDPLCLQMDWTVWESEFAKKPEKKPGILQYEHMDPQEIWSMDKDDMDELLNWFQETQIIEKPLAGESDRWDFDIPPLPTIPELPQEEIEERVKRVLSSMKRVNPRSDPQGVDSGTKRLGFDYRCYKDIDELKGVTKRLYEVAAEVAGLSLRDLLRAVYGLEQMLLAWQKEEKRRLRGERKWKTENDGTYRTSILTPTKIYGILELSRHPHQQVHGNRSRIFVKTLTGKTITLEVESSDTIDNVKSKIQDKEGIPPDQQRLIFAGKQLEDGRTLSDYNIQKESTLHLVLRLRGGIIEPSLKALASKFNCEKMICRKCYARLPPRATNCRKRKCGHTNQLRPKKKLK</sequence>
<proteinExistence type="predicted"/>
<accession>A0ACB7P5T7</accession>
<dbReference type="EMBL" id="JAGIZQ010000004">
    <property type="protein sequence ID" value="KAH6631652.1"/>
    <property type="molecule type" value="Genomic_DNA"/>
</dbReference>
<comment type="caution">
    <text evidence="1">The sequence shown here is derived from an EMBL/GenBank/DDBJ whole genome shotgun (WGS) entry which is preliminary data.</text>
</comment>
<keyword evidence="2" id="KW-1185">Reference proteome</keyword>
<gene>
    <name evidence="1" type="ORF">F5144DRAFT_592620</name>
</gene>
<keyword evidence="1" id="KW-0689">Ribosomal protein</keyword>
<reference evidence="1 2" key="1">
    <citation type="journal article" date="2021" name="Nat. Commun.">
        <title>Genetic determinants of endophytism in the Arabidopsis root mycobiome.</title>
        <authorList>
            <person name="Mesny F."/>
            <person name="Miyauchi S."/>
            <person name="Thiergart T."/>
            <person name="Pickel B."/>
            <person name="Atanasova L."/>
            <person name="Karlsson M."/>
            <person name="Huettel B."/>
            <person name="Barry K.W."/>
            <person name="Haridas S."/>
            <person name="Chen C."/>
            <person name="Bauer D."/>
            <person name="Andreopoulos W."/>
            <person name="Pangilinan J."/>
            <person name="LaButti K."/>
            <person name="Riley R."/>
            <person name="Lipzen A."/>
            <person name="Clum A."/>
            <person name="Drula E."/>
            <person name="Henrissat B."/>
            <person name="Kohler A."/>
            <person name="Grigoriev I.V."/>
            <person name="Martin F.M."/>
            <person name="Hacquard S."/>
        </authorList>
    </citation>
    <scope>NUCLEOTIDE SEQUENCE [LARGE SCALE GENOMIC DNA]</scope>
    <source>
        <strain evidence="1 2">MPI-SDFR-AT-0079</strain>
    </source>
</reference>
<keyword evidence="1" id="KW-0687">Ribonucleoprotein</keyword>
<protein>
    <submittedName>
        <fullName evidence="1">Ribosomal protein</fullName>
    </submittedName>
</protein>
<evidence type="ECO:0000313" key="2">
    <source>
        <dbReference type="Proteomes" id="UP000724584"/>
    </source>
</evidence>